<dbReference type="Proteomes" id="UP000018538">
    <property type="component" value="Unassembled WGS sequence"/>
</dbReference>
<protein>
    <submittedName>
        <fullName evidence="2">Uncharacterized protein</fullName>
    </submittedName>
</protein>
<feature type="compositionally biased region" description="Basic residues" evidence="1">
    <location>
        <begin position="48"/>
        <end position="57"/>
    </location>
</feature>
<feature type="compositionally biased region" description="Polar residues" evidence="1">
    <location>
        <begin position="27"/>
        <end position="41"/>
    </location>
</feature>
<reference evidence="2 3" key="1">
    <citation type="submission" date="2013-11" db="EMBL/GenBank/DDBJ databases">
        <title>The Genome Sequence of Plasmodium yoelii 17X.</title>
        <authorList>
            <consortium name="The Broad Institute Genomics Platform"/>
            <consortium name="The Broad Institute Genome Sequencing Center for Infectious Disease"/>
            <person name="Neafsey D."/>
            <person name="Adams J."/>
            <person name="Walker B."/>
            <person name="Young S.K."/>
            <person name="Zeng Q."/>
            <person name="Gargeya S."/>
            <person name="Fitzgerald M."/>
            <person name="Haas B."/>
            <person name="Abouelleil A."/>
            <person name="Alvarado L."/>
            <person name="Chapman S.B."/>
            <person name="Gainer-Dewar J."/>
            <person name="Goldberg J."/>
            <person name="Griggs A."/>
            <person name="Gujja S."/>
            <person name="Hansen M."/>
            <person name="Howarth C."/>
            <person name="Imamovic A."/>
            <person name="Ireland A."/>
            <person name="Larimer J."/>
            <person name="McCowan C."/>
            <person name="Murphy C."/>
            <person name="Pearson M."/>
            <person name="Poon T.W."/>
            <person name="Priest M."/>
            <person name="Roberts A."/>
            <person name="Saif S."/>
            <person name="Shea T."/>
            <person name="Sykes S."/>
            <person name="Wortman J."/>
            <person name="Nusbaum C."/>
            <person name="Birren B."/>
        </authorList>
    </citation>
    <scope>NUCLEOTIDE SEQUENCE [LARGE SCALE GENOMIC DNA]</scope>
    <source>
        <strain evidence="2 3">17X</strain>
    </source>
</reference>
<evidence type="ECO:0000313" key="2">
    <source>
        <dbReference type="EMBL" id="ETB57155.1"/>
    </source>
</evidence>
<name>V7PDT4_PLAYE</name>
<gene>
    <name evidence="2" type="ORF">YYC_04978</name>
</gene>
<feature type="region of interest" description="Disordered" evidence="1">
    <location>
        <begin position="22"/>
        <end position="64"/>
    </location>
</feature>
<organism evidence="2 3">
    <name type="scientific">Plasmodium yoelii 17X</name>
    <dbReference type="NCBI Taxonomy" id="1323249"/>
    <lineage>
        <taxon>Eukaryota</taxon>
        <taxon>Sar</taxon>
        <taxon>Alveolata</taxon>
        <taxon>Apicomplexa</taxon>
        <taxon>Aconoidasida</taxon>
        <taxon>Haemosporida</taxon>
        <taxon>Plasmodiidae</taxon>
        <taxon>Plasmodium</taxon>
        <taxon>Plasmodium (Vinckeia)</taxon>
    </lineage>
</organism>
<sequence length="98" mass="11589">MVGVLRLKGSNHISHLEEHNKNDHTNYHTNYHANGHQQISPSKDIRVGNKKKKRKKSSNCVESNRNKIIEMTQNEDKMNYDNIKYSDLKKKKKKKKIF</sequence>
<evidence type="ECO:0000313" key="3">
    <source>
        <dbReference type="Proteomes" id="UP000018538"/>
    </source>
</evidence>
<evidence type="ECO:0000256" key="1">
    <source>
        <dbReference type="SAM" id="MobiDB-lite"/>
    </source>
</evidence>
<proteinExistence type="predicted"/>
<accession>V7PDT4</accession>
<dbReference type="AlphaFoldDB" id="V7PDT4"/>
<keyword evidence="3" id="KW-1185">Reference proteome</keyword>
<dbReference type="EMBL" id="KI635808">
    <property type="protein sequence ID" value="ETB57155.1"/>
    <property type="molecule type" value="Genomic_DNA"/>
</dbReference>